<protein>
    <submittedName>
        <fullName evidence="2">Uncharacterized protein</fullName>
    </submittedName>
</protein>
<organism evidence="2 3">
    <name type="scientific">Caerostris extrusa</name>
    <name type="common">Bark spider</name>
    <name type="synonym">Caerostris bankana</name>
    <dbReference type="NCBI Taxonomy" id="172846"/>
    <lineage>
        <taxon>Eukaryota</taxon>
        <taxon>Metazoa</taxon>
        <taxon>Ecdysozoa</taxon>
        <taxon>Arthropoda</taxon>
        <taxon>Chelicerata</taxon>
        <taxon>Arachnida</taxon>
        <taxon>Araneae</taxon>
        <taxon>Araneomorphae</taxon>
        <taxon>Entelegynae</taxon>
        <taxon>Araneoidea</taxon>
        <taxon>Araneidae</taxon>
        <taxon>Caerostris</taxon>
    </lineage>
</organism>
<dbReference type="AlphaFoldDB" id="A0AAV4T8J1"/>
<evidence type="ECO:0000256" key="1">
    <source>
        <dbReference type="SAM" id="MobiDB-lite"/>
    </source>
</evidence>
<gene>
    <name evidence="2" type="ORF">CEXT_231541</name>
</gene>
<accession>A0AAV4T8J1</accession>
<dbReference type="EMBL" id="BPLR01010592">
    <property type="protein sequence ID" value="GIY40278.1"/>
    <property type="molecule type" value="Genomic_DNA"/>
</dbReference>
<sequence length="67" mass="7555">MPQTCSSRPLQTVKGRKTNTLEDVKNTGIPSSSRTSEIIEKKYTMCVTEHDGRVFGYQQRNDSNHPA</sequence>
<dbReference type="Proteomes" id="UP001054945">
    <property type="component" value="Unassembled WGS sequence"/>
</dbReference>
<feature type="region of interest" description="Disordered" evidence="1">
    <location>
        <begin position="1"/>
        <end position="32"/>
    </location>
</feature>
<keyword evidence="3" id="KW-1185">Reference proteome</keyword>
<reference evidence="2 3" key="1">
    <citation type="submission" date="2021-06" db="EMBL/GenBank/DDBJ databases">
        <title>Caerostris extrusa draft genome.</title>
        <authorList>
            <person name="Kono N."/>
            <person name="Arakawa K."/>
        </authorList>
    </citation>
    <scope>NUCLEOTIDE SEQUENCE [LARGE SCALE GENOMIC DNA]</scope>
</reference>
<proteinExistence type="predicted"/>
<comment type="caution">
    <text evidence="2">The sequence shown here is derived from an EMBL/GenBank/DDBJ whole genome shotgun (WGS) entry which is preliminary data.</text>
</comment>
<evidence type="ECO:0000313" key="3">
    <source>
        <dbReference type="Proteomes" id="UP001054945"/>
    </source>
</evidence>
<evidence type="ECO:0000313" key="2">
    <source>
        <dbReference type="EMBL" id="GIY40278.1"/>
    </source>
</evidence>
<feature type="compositionally biased region" description="Polar residues" evidence="1">
    <location>
        <begin position="1"/>
        <end position="10"/>
    </location>
</feature>
<name>A0AAV4T8J1_CAEEX</name>